<feature type="transmembrane region" description="Helical" evidence="6">
    <location>
        <begin position="57"/>
        <end position="76"/>
    </location>
</feature>
<feature type="transmembrane region" description="Helical" evidence="6">
    <location>
        <begin position="109"/>
        <end position="128"/>
    </location>
</feature>
<evidence type="ECO:0008006" key="9">
    <source>
        <dbReference type="Google" id="ProtNLM"/>
    </source>
</evidence>
<evidence type="ECO:0000256" key="6">
    <source>
        <dbReference type="SAM" id="Phobius"/>
    </source>
</evidence>
<evidence type="ECO:0000256" key="4">
    <source>
        <dbReference type="ARBA" id="ARBA00022989"/>
    </source>
</evidence>
<dbReference type="EMBL" id="MWQY01000007">
    <property type="protein sequence ID" value="ORC35862.1"/>
    <property type="molecule type" value="Genomic_DNA"/>
</dbReference>
<dbReference type="Proteomes" id="UP000192343">
    <property type="component" value="Unassembled WGS sequence"/>
</dbReference>
<gene>
    <name evidence="7" type="ORF">B4O97_07265</name>
</gene>
<feature type="transmembrane region" description="Helical" evidence="6">
    <location>
        <begin position="161"/>
        <end position="178"/>
    </location>
</feature>
<keyword evidence="8" id="KW-1185">Reference proteome</keyword>
<proteinExistence type="inferred from homology"/>
<dbReference type="PANTHER" id="PTHR31885">
    <property type="entry name" value="GH04784P"/>
    <property type="match status" value="1"/>
</dbReference>
<feature type="transmembrane region" description="Helical" evidence="6">
    <location>
        <begin position="83"/>
        <end position="103"/>
    </location>
</feature>
<feature type="transmembrane region" description="Helical" evidence="6">
    <location>
        <begin position="190"/>
        <end position="211"/>
    </location>
</feature>
<dbReference type="InterPro" id="IPR012506">
    <property type="entry name" value="TMEM86B-like"/>
</dbReference>
<dbReference type="GO" id="GO:0016020">
    <property type="term" value="C:membrane"/>
    <property type="evidence" value="ECO:0007669"/>
    <property type="project" value="UniProtKB-SubCell"/>
</dbReference>
<dbReference type="STRING" id="1963862.B4O97_07265"/>
<dbReference type="PANTHER" id="PTHR31885:SF6">
    <property type="entry name" value="GH04784P"/>
    <property type="match status" value="1"/>
</dbReference>
<organism evidence="7 8">
    <name type="scientific">Marispirochaeta aestuarii</name>
    <dbReference type="NCBI Taxonomy" id="1963862"/>
    <lineage>
        <taxon>Bacteria</taxon>
        <taxon>Pseudomonadati</taxon>
        <taxon>Spirochaetota</taxon>
        <taxon>Spirochaetia</taxon>
        <taxon>Spirochaetales</taxon>
        <taxon>Spirochaetaceae</taxon>
        <taxon>Marispirochaeta</taxon>
    </lineage>
</organism>
<dbReference type="AlphaFoldDB" id="A0A1Y1RYZ0"/>
<feature type="transmembrane region" description="Helical" evidence="6">
    <location>
        <begin position="6"/>
        <end position="24"/>
    </location>
</feature>
<evidence type="ECO:0000256" key="2">
    <source>
        <dbReference type="ARBA" id="ARBA00007375"/>
    </source>
</evidence>
<dbReference type="OrthoDB" id="345840at2"/>
<name>A0A1Y1RYZ0_9SPIO</name>
<dbReference type="GO" id="GO:0016787">
    <property type="term" value="F:hydrolase activity"/>
    <property type="evidence" value="ECO:0007669"/>
    <property type="project" value="TreeGrafter"/>
</dbReference>
<keyword evidence="3 6" id="KW-0812">Transmembrane</keyword>
<feature type="transmembrane region" description="Helical" evidence="6">
    <location>
        <begin position="31"/>
        <end position="51"/>
    </location>
</feature>
<feature type="transmembrane region" description="Helical" evidence="6">
    <location>
        <begin position="135"/>
        <end position="155"/>
    </location>
</feature>
<keyword evidence="5 6" id="KW-0472">Membrane</keyword>
<dbReference type="Pfam" id="PF07947">
    <property type="entry name" value="YhhN"/>
    <property type="match status" value="1"/>
</dbReference>
<comment type="subcellular location">
    <subcellularLocation>
        <location evidence="1">Membrane</location>
        <topology evidence="1">Multi-pass membrane protein</topology>
    </subcellularLocation>
</comment>
<evidence type="ECO:0000313" key="7">
    <source>
        <dbReference type="EMBL" id="ORC35862.1"/>
    </source>
</evidence>
<comment type="caution">
    <text evidence="7">The sequence shown here is derived from an EMBL/GenBank/DDBJ whole genome shotgun (WGS) entry which is preliminary data.</text>
</comment>
<comment type="similarity">
    <text evidence="2">Belongs to the TMEM86 family.</text>
</comment>
<evidence type="ECO:0000256" key="1">
    <source>
        <dbReference type="ARBA" id="ARBA00004141"/>
    </source>
</evidence>
<keyword evidence="4 6" id="KW-1133">Transmembrane helix</keyword>
<reference evidence="7 8" key="1">
    <citation type="submission" date="2017-03" db="EMBL/GenBank/DDBJ databases">
        <title>Draft Genome sequence of Marispirochaeta sp. strain JC444.</title>
        <authorList>
            <person name="Shivani Y."/>
            <person name="Subhash Y."/>
            <person name="Sasikala C."/>
            <person name="Ramana C."/>
        </authorList>
    </citation>
    <scope>NUCLEOTIDE SEQUENCE [LARGE SCALE GENOMIC DNA]</scope>
    <source>
        <strain evidence="7 8">JC444</strain>
    </source>
</reference>
<evidence type="ECO:0000256" key="5">
    <source>
        <dbReference type="ARBA" id="ARBA00023136"/>
    </source>
</evidence>
<dbReference type="RefSeq" id="WP_083049616.1">
    <property type="nucleotide sequence ID" value="NZ_MWQY01000007.1"/>
</dbReference>
<accession>A0A1Y1RYZ0</accession>
<protein>
    <recommendedName>
        <fullName evidence="9">Lysoplasmalogenase</fullName>
    </recommendedName>
</protein>
<evidence type="ECO:0000313" key="8">
    <source>
        <dbReference type="Proteomes" id="UP000192343"/>
    </source>
</evidence>
<evidence type="ECO:0000256" key="3">
    <source>
        <dbReference type="ARBA" id="ARBA00022692"/>
    </source>
</evidence>
<sequence>MITKYVFWFFPAITAIVSICYAHRGKGRTQVKLTVTGSVLLLLVGYALYAGTAGEALFVWGLAFALGASMVGDFFLSRGDDTFIHGVIGFFFAHAGYLSAFLVLGGFNLPILAVFSLALLLYLLLVLRPKIEDPLLFWAVCGYTAISALVIGAAFGTRQPLFIVGALLIALSDCIIAWNKFVRPVRYDELSILSTYYIAQISIGIGSWFLLSS</sequence>